<comment type="caution">
    <text evidence="2">The sequence shown here is derived from an EMBL/GenBank/DDBJ whole genome shotgun (WGS) entry which is preliminary data.</text>
</comment>
<reference evidence="2" key="1">
    <citation type="submission" date="2018-07" db="EMBL/GenBank/DDBJ databases">
        <title>Comparative genomics of catfishes provides insights into carnivory and benthic adaptation.</title>
        <authorList>
            <person name="Zhang Y."/>
            <person name="Wang D."/>
            <person name="Peng Z."/>
            <person name="Zheng S."/>
            <person name="Shao F."/>
            <person name="Tao W."/>
        </authorList>
    </citation>
    <scope>NUCLEOTIDE SEQUENCE</scope>
    <source>
        <strain evidence="2">Chongqing</strain>
    </source>
</reference>
<feature type="compositionally biased region" description="Basic and acidic residues" evidence="1">
    <location>
        <begin position="39"/>
        <end position="51"/>
    </location>
</feature>
<sequence length="124" mass="14383">MDRRLQEIRERQKLRRQLLAQQLGAESADTIGAVLNSKQEQKEIEETRETCRSSFDTSVSGCKRKSQTEGEDADEDVEEQTEDAEPQQQEESGPYEEVYKDSSTFLKVRLNFYWSTFALFCTSK</sequence>
<evidence type="ECO:0000313" key="3">
    <source>
        <dbReference type="Proteomes" id="UP001205998"/>
    </source>
</evidence>
<dbReference type="AlphaFoldDB" id="A0AAD5B627"/>
<feature type="region of interest" description="Disordered" evidence="1">
    <location>
        <begin position="29"/>
        <end position="97"/>
    </location>
</feature>
<feature type="compositionally biased region" description="Acidic residues" evidence="1">
    <location>
        <begin position="69"/>
        <end position="85"/>
    </location>
</feature>
<name>A0AAD5B627_SILAS</name>
<gene>
    <name evidence="2" type="ORF">C0J50_12764</name>
</gene>
<evidence type="ECO:0000256" key="1">
    <source>
        <dbReference type="SAM" id="MobiDB-lite"/>
    </source>
</evidence>
<evidence type="ECO:0000313" key="2">
    <source>
        <dbReference type="EMBL" id="KAI5628761.1"/>
    </source>
</evidence>
<organism evidence="2 3">
    <name type="scientific">Silurus asotus</name>
    <name type="common">Amur catfish</name>
    <name type="synonym">Parasilurus asotus</name>
    <dbReference type="NCBI Taxonomy" id="30991"/>
    <lineage>
        <taxon>Eukaryota</taxon>
        <taxon>Metazoa</taxon>
        <taxon>Chordata</taxon>
        <taxon>Craniata</taxon>
        <taxon>Vertebrata</taxon>
        <taxon>Euteleostomi</taxon>
        <taxon>Actinopterygii</taxon>
        <taxon>Neopterygii</taxon>
        <taxon>Teleostei</taxon>
        <taxon>Ostariophysi</taxon>
        <taxon>Siluriformes</taxon>
        <taxon>Siluridae</taxon>
        <taxon>Silurus</taxon>
    </lineage>
</organism>
<accession>A0AAD5B627</accession>
<protein>
    <submittedName>
        <fullName evidence="2">N6-adenosine-methyltransferase non-catalytic subunit</fullName>
    </submittedName>
</protein>
<dbReference type="EMBL" id="MU542840">
    <property type="protein sequence ID" value="KAI5628761.1"/>
    <property type="molecule type" value="Genomic_DNA"/>
</dbReference>
<dbReference type="Proteomes" id="UP001205998">
    <property type="component" value="Unassembled WGS sequence"/>
</dbReference>
<keyword evidence="3" id="KW-1185">Reference proteome</keyword>
<proteinExistence type="predicted"/>